<feature type="transmembrane region" description="Helical" evidence="6">
    <location>
        <begin position="87"/>
        <end position="109"/>
    </location>
</feature>
<reference evidence="7 8" key="1">
    <citation type="submission" date="2016-11" db="EMBL/GenBank/DDBJ databases">
        <authorList>
            <person name="Jaros S."/>
            <person name="Januszkiewicz K."/>
            <person name="Wedrychowicz H."/>
        </authorList>
    </citation>
    <scope>NUCLEOTIDE SEQUENCE [LARGE SCALE GENOMIC DNA]</scope>
    <source>
        <strain evidence="7 8">DSM 24574</strain>
    </source>
</reference>
<keyword evidence="3 6" id="KW-0812">Transmembrane</keyword>
<keyword evidence="5 6" id="KW-0472">Membrane</keyword>
<evidence type="ECO:0000256" key="4">
    <source>
        <dbReference type="ARBA" id="ARBA00022989"/>
    </source>
</evidence>
<dbReference type="STRING" id="947013.SAMN04488109_5426"/>
<name>A0A1M5VUQ0_9BACT</name>
<dbReference type="EMBL" id="FQWQ01000004">
    <property type="protein sequence ID" value="SHH78928.1"/>
    <property type="molecule type" value="Genomic_DNA"/>
</dbReference>
<evidence type="ECO:0000313" key="8">
    <source>
        <dbReference type="Proteomes" id="UP000184212"/>
    </source>
</evidence>
<feature type="transmembrane region" description="Helical" evidence="6">
    <location>
        <begin position="296"/>
        <end position="320"/>
    </location>
</feature>
<accession>A0A1M5VUQ0</accession>
<feature type="transmembrane region" description="Helical" evidence="6">
    <location>
        <begin position="361"/>
        <end position="380"/>
    </location>
</feature>
<keyword evidence="2" id="KW-1003">Cell membrane</keyword>
<keyword evidence="8" id="KW-1185">Reference proteome</keyword>
<dbReference type="OrthoDB" id="650636at2"/>
<evidence type="ECO:0000256" key="5">
    <source>
        <dbReference type="ARBA" id="ARBA00023136"/>
    </source>
</evidence>
<dbReference type="RefSeq" id="WP_073140863.1">
    <property type="nucleotide sequence ID" value="NZ_FQWQ01000004.1"/>
</dbReference>
<evidence type="ECO:0000313" key="7">
    <source>
        <dbReference type="EMBL" id="SHH78928.1"/>
    </source>
</evidence>
<evidence type="ECO:0000256" key="1">
    <source>
        <dbReference type="ARBA" id="ARBA00004651"/>
    </source>
</evidence>
<organism evidence="7 8">
    <name type="scientific">Chryseolinea serpens</name>
    <dbReference type="NCBI Taxonomy" id="947013"/>
    <lineage>
        <taxon>Bacteria</taxon>
        <taxon>Pseudomonadati</taxon>
        <taxon>Bacteroidota</taxon>
        <taxon>Cytophagia</taxon>
        <taxon>Cytophagales</taxon>
        <taxon>Fulvivirgaceae</taxon>
        <taxon>Chryseolinea</taxon>
    </lineage>
</organism>
<comment type="subcellular location">
    <subcellularLocation>
        <location evidence="1">Cell membrane</location>
        <topology evidence="1">Multi-pass membrane protein</topology>
    </subcellularLocation>
</comment>
<evidence type="ECO:0000256" key="6">
    <source>
        <dbReference type="SAM" id="Phobius"/>
    </source>
</evidence>
<dbReference type="GO" id="GO:0005886">
    <property type="term" value="C:plasma membrane"/>
    <property type="evidence" value="ECO:0007669"/>
    <property type="project" value="UniProtKB-SubCell"/>
</dbReference>
<feature type="transmembrane region" description="Helical" evidence="6">
    <location>
        <begin position="115"/>
        <end position="135"/>
    </location>
</feature>
<gene>
    <name evidence="7" type="ORF">SAMN04488109_5426</name>
</gene>
<feature type="transmembrane region" description="Helical" evidence="6">
    <location>
        <begin position="332"/>
        <end position="349"/>
    </location>
</feature>
<feature type="transmembrane region" description="Helical" evidence="6">
    <location>
        <begin position="44"/>
        <end position="66"/>
    </location>
</feature>
<evidence type="ECO:0000256" key="2">
    <source>
        <dbReference type="ARBA" id="ARBA00022475"/>
    </source>
</evidence>
<dbReference type="PANTHER" id="PTHR30250:SF11">
    <property type="entry name" value="O-ANTIGEN TRANSPORTER-RELATED"/>
    <property type="match status" value="1"/>
</dbReference>
<feature type="transmembrane region" description="Helical" evidence="6">
    <location>
        <begin position="386"/>
        <end position="408"/>
    </location>
</feature>
<sequence>MTEKNYWVRASTYVTLQRLAIFVFGFGSYFFMVRYFSKDTFGVWTLFVVITSIVEMSRSAFIQNAFVKFYSQPNIDRFSLTTASITLNFISTLVFIALMLGLIPVLTIFWHTKEIMGLILWYCSTSLILVPLTQLNYLEQANQSFRGVFWSAVVRQGFFFSVVVICFLWVPDLSLNFFAAMQSVGAIAGLVTAWILSKQFAPRRLATDRAMVRSLFKFGKYILGTGVASTIGKNADQILLGSISHSSVALYNAAVRVMNFVEIPTLSISNIVYPKIAERANLEGKEAAGRLYEKSVATIVGIILPVIVGILVLPHIVLLITAGKSYLEAAPILRIMATASILIPFNVQVGSAFEVIGKPHVSFYINISANVVNLVVNLLLIPRLGIMGAVWAMLITNVFIFVVSQVLLRREMGISLLRTGKELVEFYKTAPGHIRGFISRKK</sequence>
<keyword evidence="4 6" id="KW-1133">Transmembrane helix</keyword>
<dbReference type="Proteomes" id="UP000184212">
    <property type="component" value="Unassembled WGS sequence"/>
</dbReference>
<dbReference type="AlphaFoldDB" id="A0A1M5VUQ0"/>
<feature type="transmembrane region" description="Helical" evidence="6">
    <location>
        <begin position="176"/>
        <end position="196"/>
    </location>
</feature>
<feature type="transmembrane region" description="Helical" evidence="6">
    <location>
        <begin position="12"/>
        <end position="32"/>
    </location>
</feature>
<proteinExistence type="predicted"/>
<evidence type="ECO:0000256" key="3">
    <source>
        <dbReference type="ARBA" id="ARBA00022692"/>
    </source>
</evidence>
<dbReference type="InterPro" id="IPR050833">
    <property type="entry name" value="Poly_Biosynth_Transport"/>
</dbReference>
<dbReference type="Pfam" id="PF13440">
    <property type="entry name" value="Polysacc_synt_3"/>
    <property type="match status" value="1"/>
</dbReference>
<dbReference type="PANTHER" id="PTHR30250">
    <property type="entry name" value="PST FAMILY PREDICTED COLANIC ACID TRANSPORTER"/>
    <property type="match status" value="1"/>
</dbReference>
<protein>
    <submittedName>
        <fullName evidence="7">Membrane protein involved in the export of O-antigen and teichoic acid</fullName>
    </submittedName>
</protein>
<feature type="transmembrane region" description="Helical" evidence="6">
    <location>
        <begin position="147"/>
        <end position="170"/>
    </location>
</feature>